<dbReference type="PROSITE" id="PS51012">
    <property type="entry name" value="ABC_TM2"/>
    <property type="match status" value="1"/>
</dbReference>
<dbReference type="EMBL" id="VFOV01000001">
    <property type="protein sequence ID" value="TQL69631.1"/>
    <property type="molecule type" value="Genomic_DNA"/>
</dbReference>
<name>A0A543AAK6_9ACTN</name>
<evidence type="ECO:0000259" key="7">
    <source>
        <dbReference type="PROSITE" id="PS51012"/>
    </source>
</evidence>
<dbReference type="Pfam" id="PF01061">
    <property type="entry name" value="ABC2_membrane"/>
    <property type="match status" value="1"/>
</dbReference>
<evidence type="ECO:0000256" key="2">
    <source>
        <dbReference type="ARBA" id="ARBA00022692"/>
    </source>
</evidence>
<dbReference type="InterPro" id="IPR000412">
    <property type="entry name" value="ABC_2_transport"/>
</dbReference>
<protein>
    <recommendedName>
        <fullName evidence="6">Transport permease protein</fullName>
    </recommendedName>
</protein>
<keyword evidence="6" id="KW-1003">Cell membrane</keyword>
<dbReference type="PIRSF" id="PIRSF006648">
    <property type="entry name" value="DrrB"/>
    <property type="match status" value="1"/>
</dbReference>
<comment type="similarity">
    <text evidence="6">Belongs to the ABC-2 integral membrane protein family.</text>
</comment>
<evidence type="ECO:0000256" key="3">
    <source>
        <dbReference type="ARBA" id="ARBA00022989"/>
    </source>
</evidence>
<dbReference type="AlphaFoldDB" id="A0A543AAK6"/>
<gene>
    <name evidence="8" type="ORF">FB381_3543</name>
</gene>
<comment type="caution">
    <text evidence="8">The sequence shown here is derived from an EMBL/GenBank/DDBJ whole genome shotgun (WGS) entry which is preliminary data.</text>
</comment>
<evidence type="ECO:0000256" key="5">
    <source>
        <dbReference type="ARBA" id="ARBA00023251"/>
    </source>
</evidence>
<evidence type="ECO:0000313" key="8">
    <source>
        <dbReference type="EMBL" id="TQL69631.1"/>
    </source>
</evidence>
<keyword evidence="3 6" id="KW-1133">Transmembrane helix</keyword>
<feature type="transmembrane region" description="Helical" evidence="6">
    <location>
        <begin position="140"/>
        <end position="160"/>
    </location>
</feature>
<feature type="domain" description="ABC transmembrane type-2" evidence="7">
    <location>
        <begin position="20"/>
        <end position="246"/>
    </location>
</feature>
<evidence type="ECO:0000256" key="4">
    <source>
        <dbReference type="ARBA" id="ARBA00023136"/>
    </source>
</evidence>
<dbReference type="InterPro" id="IPR052902">
    <property type="entry name" value="ABC-2_transporter"/>
</dbReference>
<feature type="transmembrane region" description="Helical" evidence="6">
    <location>
        <begin position="21"/>
        <end position="42"/>
    </location>
</feature>
<evidence type="ECO:0000256" key="1">
    <source>
        <dbReference type="ARBA" id="ARBA00004141"/>
    </source>
</evidence>
<dbReference type="RefSeq" id="WP_141781486.1">
    <property type="nucleotide sequence ID" value="NZ_VFOV01000001.1"/>
</dbReference>
<keyword evidence="4 6" id="KW-0472">Membrane</keyword>
<proteinExistence type="inferred from homology"/>
<feature type="transmembrane region" description="Helical" evidence="6">
    <location>
        <begin position="169"/>
        <end position="188"/>
    </location>
</feature>
<dbReference type="InterPro" id="IPR013525">
    <property type="entry name" value="ABC2_TM"/>
</dbReference>
<accession>A0A543AAK6</accession>
<dbReference type="PANTHER" id="PTHR43027">
    <property type="entry name" value="DOXORUBICIN RESISTANCE ABC TRANSPORTER PERMEASE PROTEIN DRRC-RELATED"/>
    <property type="match status" value="1"/>
</dbReference>
<dbReference type="GO" id="GO:0043190">
    <property type="term" value="C:ATP-binding cassette (ABC) transporter complex"/>
    <property type="evidence" value="ECO:0007669"/>
    <property type="project" value="InterPro"/>
</dbReference>
<keyword evidence="2 6" id="KW-0812">Transmembrane</keyword>
<dbReference type="GO" id="GO:0140359">
    <property type="term" value="F:ABC-type transporter activity"/>
    <property type="evidence" value="ECO:0007669"/>
    <property type="project" value="InterPro"/>
</dbReference>
<reference evidence="8 9" key="1">
    <citation type="submission" date="2019-06" db="EMBL/GenBank/DDBJ databases">
        <title>Sequencing the genomes of 1000 actinobacteria strains.</title>
        <authorList>
            <person name="Klenk H.-P."/>
        </authorList>
    </citation>
    <scope>NUCLEOTIDE SEQUENCE [LARGE SCALE GENOMIC DNA]</scope>
    <source>
        <strain evidence="8 9">DSM 25218</strain>
    </source>
</reference>
<feature type="transmembrane region" description="Helical" evidence="6">
    <location>
        <begin position="225"/>
        <end position="243"/>
    </location>
</feature>
<dbReference type="Proteomes" id="UP000320209">
    <property type="component" value="Unassembled WGS sequence"/>
</dbReference>
<feature type="transmembrane region" description="Helical" evidence="6">
    <location>
        <begin position="101"/>
        <end position="128"/>
    </location>
</feature>
<evidence type="ECO:0000313" key="9">
    <source>
        <dbReference type="Proteomes" id="UP000320209"/>
    </source>
</evidence>
<dbReference type="PANTHER" id="PTHR43027:SF2">
    <property type="entry name" value="TRANSPORT PERMEASE PROTEIN"/>
    <property type="match status" value="1"/>
</dbReference>
<evidence type="ECO:0000256" key="6">
    <source>
        <dbReference type="RuleBase" id="RU361157"/>
    </source>
</evidence>
<keyword evidence="9" id="KW-1185">Reference proteome</keyword>
<dbReference type="OrthoDB" id="3217868at2"/>
<comment type="subcellular location">
    <subcellularLocation>
        <location evidence="6">Cell membrane</location>
        <topology evidence="6">Multi-pass membrane protein</topology>
    </subcellularLocation>
    <subcellularLocation>
        <location evidence="1">Membrane</location>
        <topology evidence="1">Multi-pass membrane protein</topology>
    </subcellularLocation>
</comment>
<dbReference type="GO" id="GO:0046677">
    <property type="term" value="P:response to antibiotic"/>
    <property type="evidence" value="ECO:0007669"/>
    <property type="project" value="UniProtKB-KW"/>
</dbReference>
<organism evidence="8 9">
    <name type="scientific">Nocardioides albertanoniae</name>
    <dbReference type="NCBI Taxonomy" id="1175486"/>
    <lineage>
        <taxon>Bacteria</taxon>
        <taxon>Bacillati</taxon>
        <taxon>Actinomycetota</taxon>
        <taxon>Actinomycetes</taxon>
        <taxon>Propionibacteriales</taxon>
        <taxon>Nocardioidaceae</taxon>
        <taxon>Nocardioides</taxon>
    </lineage>
</organism>
<dbReference type="InterPro" id="IPR047817">
    <property type="entry name" value="ABC2_TM_bact-type"/>
</dbReference>
<keyword evidence="5" id="KW-0046">Antibiotic resistance</keyword>
<keyword evidence="6" id="KW-0813">Transport</keyword>
<sequence>MSATTAVLRSEGRLFVRDRASLFWILAFPTLLLVIFGLIPSFREAKPDLGGRSVFDLYVPICVMLAMIAAGLLTFPISLMTYRESGVLRRLRTTPVGPASIVFAQLVLYAAAIVISTVIVFVVATLGFGSPMPASMSGYLVAYALCLVTSLGFGALVAAVTPNTKIGQVIGMCIFFPALFTAGVYVPVETFSGWLRTVVTFSPYGAGSNAFNDAVVGSFPEWSDLAIMGGWAVLLLVNAVRFFRWE</sequence>
<feature type="transmembrane region" description="Helical" evidence="6">
    <location>
        <begin position="57"/>
        <end position="80"/>
    </location>
</feature>